<feature type="region of interest" description="Disordered" evidence="3">
    <location>
        <begin position="336"/>
        <end position="366"/>
    </location>
</feature>
<dbReference type="InterPro" id="IPR002110">
    <property type="entry name" value="Ankyrin_rpt"/>
</dbReference>
<dbReference type="OrthoDB" id="258495at2759"/>
<evidence type="ECO:0000256" key="2">
    <source>
        <dbReference type="ARBA" id="ARBA00023043"/>
    </source>
</evidence>
<organism evidence="4 5">
    <name type="scientific">Dactylellina haptotyla (strain CBS 200.50)</name>
    <name type="common">Nematode-trapping fungus</name>
    <name type="synonym">Monacrosporium haptotylum</name>
    <dbReference type="NCBI Taxonomy" id="1284197"/>
    <lineage>
        <taxon>Eukaryota</taxon>
        <taxon>Fungi</taxon>
        <taxon>Dikarya</taxon>
        <taxon>Ascomycota</taxon>
        <taxon>Pezizomycotina</taxon>
        <taxon>Orbiliomycetes</taxon>
        <taxon>Orbiliales</taxon>
        <taxon>Orbiliaceae</taxon>
        <taxon>Dactylellina</taxon>
    </lineage>
</organism>
<keyword evidence="5" id="KW-1185">Reference proteome</keyword>
<dbReference type="SMART" id="SM00248">
    <property type="entry name" value="ANK"/>
    <property type="match status" value="7"/>
</dbReference>
<dbReference type="EMBL" id="AQGS01000598">
    <property type="protein sequence ID" value="EPS37816.1"/>
    <property type="molecule type" value="Genomic_DNA"/>
</dbReference>
<dbReference type="Gene3D" id="2.60.120.920">
    <property type="match status" value="1"/>
</dbReference>
<dbReference type="InterPro" id="IPR036770">
    <property type="entry name" value="Ankyrin_rpt-contain_sf"/>
</dbReference>
<dbReference type="HOGENOM" id="CLU_312140_0_0_1"/>
<dbReference type="AlphaFoldDB" id="S8A9T2"/>
<accession>S8A9T2</accession>
<keyword evidence="1" id="KW-0677">Repeat</keyword>
<keyword evidence="2" id="KW-0040">ANK repeat</keyword>
<evidence type="ECO:0000256" key="3">
    <source>
        <dbReference type="SAM" id="MobiDB-lite"/>
    </source>
</evidence>
<comment type="caution">
    <text evidence="4">The sequence shown here is derived from an EMBL/GenBank/DDBJ whole genome shotgun (WGS) entry which is preliminary data.</text>
</comment>
<reference evidence="5" key="2">
    <citation type="submission" date="2013-04" db="EMBL/GenBank/DDBJ databases">
        <title>Genomic mechanisms accounting for the adaptation to parasitism in nematode-trapping fungi.</title>
        <authorList>
            <person name="Ahren D.G."/>
        </authorList>
    </citation>
    <scope>NUCLEOTIDE SEQUENCE [LARGE SCALE GENOMIC DNA]</scope>
    <source>
        <strain evidence="5">CBS 200.50</strain>
    </source>
</reference>
<proteinExistence type="predicted"/>
<dbReference type="PANTHER" id="PTHR24198:SF165">
    <property type="entry name" value="ANKYRIN REPEAT-CONTAINING PROTEIN-RELATED"/>
    <property type="match status" value="1"/>
</dbReference>
<dbReference type="Gene3D" id="1.25.40.20">
    <property type="entry name" value="Ankyrin repeat-containing domain"/>
    <property type="match status" value="3"/>
</dbReference>
<reference evidence="4 5" key="1">
    <citation type="journal article" date="2013" name="PLoS Genet.">
        <title>Genomic mechanisms accounting for the adaptation to parasitism in nematode-trapping fungi.</title>
        <authorList>
            <person name="Meerupati T."/>
            <person name="Andersson K.M."/>
            <person name="Friman E."/>
            <person name="Kumar D."/>
            <person name="Tunlid A."/>
            <person name="Ahren D."/>
        </authorList>
    </citation>
    <scope>NUCLEOTIDE SEQUENCE [LARGE SCALE GENOMIC DNA]</scope>
    <source>
        <strain evidence="4 5">CBS 200.50</strain>
    </source>
</reference>
<dbReference type="InterPro" id="IPR043136">
    <property type="entry name" value="B30.2/SPRY_sf"/>
</dbReference>
<evidence type="ECO:0000313" key="5">
    <source>
        <dbReference type="Proteomes" id="UP000015100"/>
    </source>
</evidence>
<dbReference type="InterPro" id="IPR044736">
    <property type="entry name" value="Gid1/RanBPM/SPLA_SPRY"/>
</dbReference>
<dbReference type="SUPFAM" id="SSF48403">
    <property type="entry name" value="Ankyrin repeat"/>
    <property type="match status" value="1"/>
</dbReference>
<evidence type="ECO:0000256" key="1">
    <source>
        <dbReference type="ARBA" id="ARBA00022737"/>
    </source>
</evidence>
<dbReference type="Pfam" id="PF12796">
    <property type="entry name" value="Ank_2"/>
    <property type="match status" value="1"/>
</dbReference>
<dbReference type="CDD" id="cd12885">
    <property type="entry name" value="SPRY_RanBP_like"/>
    <property type="match status" value="1"/>
</dbReference>
<gene>
    <name evidence="4" type="ORF">H072_8361</name>
</gene>
<dbReference type="PANTHER" id="PTHR24198">
    <property type="entry name" value="ANKYRIN REPEAT AND PROTEIN KINASE DOMAIN-CONTAINING PROTEIN"/>
    <property type="match status" value="1"/>
</dbReference>
<dbReference type="Proteomes" id="UP000015100">
    <property type="component" value="Unassembled WGS sequence"/>
</dbReference>
<sequence length="1006" mass="115008">MGTRFEVVGRFIDDKEALMSIALNALRSLNNEDFQNKHMSWKPQWTIYGAPKTKLRDEIEHWQDHIRALQKWWTPDNLDDESWSEIVSELKSFMQPENWHICNLQRDFMCSMTGDELDICTKDEYLYRLFEEPIHVAAMFGLTILVDIAFRESRNTEAPIDPSSHRGQRLKHLKTERAKAIIDKFSANKFFMVDLDIFLPGLEEEELNQLLKIRADEEEKNGKYRLRKFQSALEDMSPEAWTTPKPLSERVSPGGECTLVLAAPYPETFERLVQYGASKNKRCVSNGAGKLTYEPPLHTILRTAVHLSKKNTEDEKVPKYARSAEILVLKGAKLEISEEEEEEEQHDGGEDEAVDEAEAEETKERTVLHQAARIRSPDLFKRILGCRTWKAGVLDNKYRTLLHYLFKEPRPKDRTRVQDTIDIYKAVMEMNSSDKENSLVNAKDERDVNVLAYAIRGGFKEGVELLIQSGADIRELDNNEANCFHHLAEGPGDKDSDIAIADILLKGGIDIAKRNKYGATPLALALSQGKWHMAEYFLPKYEELVTKAQAEGSSHNPITELDIGEQSLLHRIAAYGSGTELDFVRVFAQLTALIGKYTDLKQFVLRPDDDLRTPLQIAAKLHRLQVVEQILAINPEGIYHRDGSLHSPLDHAAGQMQADYGAIDGYDCDSDKPGAVKPEQRLEISYKIFTYILSKAEKKRLTFDFFEPLLRLDSSAQKQYGIDQLIKGFDHPFRDEHGWTLFDYLSANTKEYRDYTEVISSLQQKTPTAINDFAKPTRMNKRPHFGDTNPSAVSEDGLEWLIGLDGTSLFPKEDNEEHLTHENIEKEGSLSLRADHPVPHVDKFFYFEVGVDGLDEPKDIRNRIGFRSLASTDFCRIDIDGHDGRITIGRSDFYWPYRGRTTMKSDPATNPYIKDSPRTSLGCAVNPVARVAFYTLNGKLIQNLWRVDPGQFYPTYSASKVRGKIRVNFGAQPFEFADANDPGWEFDWKKAKADWEPTKQSEDMWE</sequence>
<name>S8A9T2_DACHA</name>
<evidence type="ECO:0000313" key="4">
    <source>
        <dbReference type="EMBL" id="EPS37816.1"/>
    </source>
</evidence>
<protein>
    <submittedName>
        <fullName evidence="4">Uncharacterized protein</fullName>
    </submittedName>
</protein>
<feature type="compositionally biased region" description="Acidic residues" evidence="3">
    <location>
        <begin position="337"/>
        <end position="359"/>
    </location>
</feature>
<dbReference type="STRING" id="1284197.S8A9T2"/>